<dbReference type="InterPro" id="IPR035906">
    <property type="entry name" value="MetI-like_sf"/>
</dbReference>
<reference evidence="10" key="1">
    <citation type="submission" date="2022-02" db="EMBL/GenBank/DDBJ databases">
        <title>Paenibacillus sp. MBLB1832 Whole Genome Shotgun Sequencing.</title>
        <authorList>
            <person name="Hwang C.Y."/>
            <person name="Cho E.-S."/>
            <person name="Seo M.-J."/>
        </authorList>
    </citation>
    <scope>NUCLEOTIDE SEQUENCE</scope>
    <source>
        <strain evidence="10">MBLB1832</strain>
    </source>
</reference>
<evidence type="ECO:0000256" key="7">
    <source>
        <dbReference type="ARBA" id="ARBA00023136"/>
    </source>
</evidence>
<dbReference type="AlphaFoldDB" id="A0AA96LRN2"/>
<dbReference type="GO" id="GO:0048473">
    <property type="term" value="P:D-methionine transmembrane transport"/>
    <property type="evidence" value="ECO:0007669"/>
    <property type="project" value="TreeGrafter"/>
</dbReference>
<feature type="transmembrane region" description="Helical" evidence="8">
    <location>
        <begin position="89"/>
        <end position="110"/>
    </location>
</feature>
<comment type="subcellular location">
    <subcellularLocation>
        <location evidence="1 8">Cell membrane</location>
        <topology evidence="1 8">Multi-pass membrane protein</topology>
    </subcellularLocation>
</comment>
<evidence type="ECO:0000256" key="2">
    <source>
        <dbReference type="ARBA" id="ARBA00007069"/>
    </source>
</evidence>
<evidence type="ECO:0000313" key="10">
    <source>
        <dbReference type="EMBL" id="WNR46800.1"/>
    </source>
</evidence>
<feature type="transmembrane region" description="Helical" evidence="8">
    <location>
        <begin position="147"/>
        <end position="170"/>
    </location>
</feature>
<feature type="transmembrane region" description="Helical" evidence="8">
    <location>
        <begin position="20"/>
        <end position="42"/>
    </location>
</feature>
<evidence type="ECO:0000256" key="4">
    <source>
        <dbReference type="ARBA" id="ARBA00022475"/>
    </source>
</evidence>
<evidence type="ECO:0000259" key="9">
    <source>
        <dbReference type="PROSITE" id="PS50928"/>
    </source>
</evidence>
<dbReference type="CDD" id="cd06261">
    <property type="entry name" value="TM_PBP2"/>
    <property type="match status" value="1"/>
</dbReference>
<dbReference type="PROSITE" id="PS50928">
    <property type="entry name" value="ABC_TM1"/>
    <property type="match status" value="1"/>
</dbReference>
<dbReference type="PANTHER" id="PTHR30450">
    <property type="entry name" value="ABC TRANSPORTER PERMEASE"/>
    <property type="match status" value="1"/>
</dbReference>
<evidence type="ECO:0000256" key="1">
    <source>
        <dbReference type="ARBA" id="ARBA00004651"/>
    </source>
</evidence>
<organism evidence="10 11">
    <name type="scientific">Paenibacillus roseopurpureus</name>
    <dbReference type="NCBI Taxonomy" id="2918901"/>
    <lineage>
        <taxon>Bacteria</taxon>
        <taxon>Bacillati</taxon>
        <taxon>Bacillota</taxon>
        <taxon>Bacilli</taxon>
        <taxon>Bacillales</taxon>
        <taxon>Paenibacillaceae</taxon>
        <taxon>Paenibacillus</taxon>
    </lineage>
</organism>
<dbReference type="InterPro" id="IPR051322">
    <property type="entry name" value="AA_ABC_Transporter_Permease"/>
</dbReference>
<evidence type="ECO:0000256" key="6">
    <source>
        <dbReference type="ARBA" id="ARBA00022989"/>
    </source>
</evidence>
<dbReference type="PANTHER" id="PTHR30450:SF1">
    <property type="entry name" value="D-METHIONINE TRANSPORT SYSTEM PERMEASE PROTEIN METI-RELATED"/>
    <property type="match status" value="1"/>
</dbReference>
<keyword evidence="11" id="KW-1185">Reference proteome</keyword>
<keyword evidence="5 8" id="KW-0812">Transmembrane</keyword>
<evidence type="ECO:0000256" key="5">
    <source>
        <dbReference type="ARBA" id="ARBA00022692"/>
    </source>
</evidence>
<dbReference type="Pfam" id="PF00528">
    <property type="entry name" value="BPD_transp_1"/>
    <property type="match status" value="1"/>
</dbReference>
<evidence type="ECO:0000256" key="8">
    <source>
        <dbReference type="RuleBase" id="RU363032"/>
    </source>
</evidence>
<dbReference type="Gene3D" id="1.10.3720.10">
    <property type="entry name" value="MetI-like"/>
    <property type="match status" value="1"/>
</dbReference>
<dbReference type="InterPro" id="IPR000515">
    <property type="entry name" value="MetI-like"/>
</dbReference>
<evidence type="ECO:0000256" key="3">
    <source>
        <dbReference type="ARBA" id="ARBA00022448"/>
    </source>
</evidence>
<dbReference type="RefSeq" id="WP_314805177.1">
    <property type="nucleotide sequence ID" value="NZ_CP130319.1"/>
</dbReference>
<keyword evidence="3 8" id="KW-0813">Transport</keyword>
<proteinExistence type="inferred from homology"/>
<dbReference type="FunFam" id="1.10.3720.10:FF:000002">
    <property type="entry name" value="D-methionine ABC transporter permease MetI"/>
    <property type="match status" value="1"/>
</dbReference>
<feature type="transmembrane region" description="Helical" evidence="8">
    <location>
        <begin position="63"/>
        <end position="83"/>
    </location>
</feature>
<dbReference type="GO" id="GO:0005886">
    <property type="term" value="C:plasma membrane"/>
    <property type="evidence" value="ECO:0007669"/>
    <property type="project" value="UniProtKB-SubCell"/>
</dbReference>
<accession>A0AA96LRN2</accession>
<dbReference type="KEGG" id="proo:MJB10_12120"/>
<keyword evidence="6 8" id="KW-1133">Transmembrane helix</keyword>
<protein>
    <submittedName>
        <fullName evidence="10">Methionine ABC transporter permease</fullName>
    </submittedName>
</protein>
<name>A0AA96LRN2_9BACL</name>
<comment type="similarity">
    <text evidence="2">Belongs to the binding-protein-dependent transport system permease family. CysTW subfamily.</text>
</comment>
<feature type="transmembrane region" description="Helical" evidence="8">
    <location>
        <begin position="190"/>
        <end position="213"/>
    </location>
</feature>
<sequence length="220" mass="23775">MNNIISMLPEILKAIEQTIIMVLISISAAVIFGGPLGILLYLTSENNLHESRTLNRIMNYLVNLIRSFPFIILLLSLIPLTRLVTGTTIGPIAASVSLSVAAIPFFGRLVEQSLREVPRGIIEAAISTGANTWFIIRRVLLTEARPSLVSGLTVTIVSFISYSAMAGAVGGGGVGDLAIRYGYYRFQTDIMVACIVLLLILVQLVQSVGTSLASRLDKRN</sequence>
<keyword evidence="7 8" id="KW-0472">Membrane</keyword>
<evidence type="ECO:0000313" key="11">
    <source>
        <dbReference type="Proteomes" id="UP001304650"/>
    </source>
</evidence>
<dbReference type="Proteomes" id="UP001304650">
    <property type="component" value="Chromosome"/>
</dbReference>
<feature type="domain" description="ABC transmembrane type-1" evidence="9">
    <location>
        <begin position="15"/>
        <end position="209"/>
    </location>
</feature>
<gene>
    <name evidence="10" type="ORF">MJB10_12120</name>
</gene>
<dbReference type="EMBL" id="CP130319">
    <property type="protein sequence ID" value="WNR46800.1"/>
    <property type="molecule type" value="Genomic_DNA"/>
</dbReference>
<dbReference type="SUPFAM" id="SSF161098">
    <property type="entry name" value="MetI-like"/>
    <property type="match status" value="1"/>
</dbReference>
<keyword evidence="4" id="KW-1003">Cell membrane</keyword>